<dbReference type="NCBIfam" id="TIGR01064">
    <property type="entry name" value="pyruv_kin"/>
    <property type="match status" value="1"/>
</dbReference>
<dbReference type="InterPro" id="IPR001697">
    <property type="entry name" value="Pyr_Knase"/>
</dbReference>
<keyword evidence="5" id="KW-0479">Metal-binding</keyword>
<dbReference type="Gene3D" id="3.20.20.60">
    <property type="entry name" value="Phosphoenolpyruvate-binding domains"/>
    <property type="match status" value="1"/>
</dbReference>
<dbReference type="Proteomes" id="UP000438699">
    <property type="component" value="Unassembled WGS sequence"/>
</dbReference>
<evidence type="ECO:0000256" key="2">
    <source>
        <dbReference type="ARBA" id="ARBA00008663"/>
    </source>
</evidence>
<organism evidence="16 17">
    <name type="scientific">Pseudodesulfovibrio senegalensis</name>
    <dbReference type="NCBI Taxonomy" id="1721087"/>
    <lineage>
        <taxon>Bacteria</taxon>
        <taxon>Pseudomonadati</taxon>
        <taxon>Thermodesulfobacteriota</taxon>
        <taxon>Desulfovibrionia</taxon>
        <taxon>Desulfovibrionales</taxon>
        <taxon>Desulfovibrionaceae</taxon>
    </lineage>
</organism>
<evidence type="ECO:0000256" key="4">
    <source>
        <dbReference type="ARBA" id="ARBA00022679"/>
    </source>
</evidence>
<dbReference type="GO" id="GO:0004743">
    <property type="term" value="F:pyruvate kinase activity"/>
    <property type="evidence" value="ECO:0007669"/>
    <property type="project" value="UniProtKB-UniRule"/>
</dbReference>
<dbReference type="InterPro" id="IPR036918">
    <property type="entry name" value="Pyrv_Knase_C_sf"/>
</dbReference>
<dbReference type="GO" id="GO:0000287">
    <property type="term" value="F:magnesium ion binding"/>
    <property type="evidence" value="ECO:0007669"/>
    <property type="project" value="UniProtKB-UniRule"/>
</dbReference>
<comment type="pathway">
    <text evidence="1 13">Carbohydrate degradation; glycolysis; pyruvate from D-glyceraldehyde 3-phosphate: step 5/5.</text>
</comment>
<dbReference type="OrthoDB" id="9812123at2"/>
<evidence type="ECO:0000256" key="12">
    <source>
        <dbReference type="NCBIfam" id="TIGR01064"/>
    </source>
</evidence>
<dbReference type="PANTHER" id="PTHR11817">
    <property type="entry name" value="PYRUVATE KINASE"/>
    <property type="match status" value="1"/>
</dbReference>
<protein>
    <recommendedName>
        <fullName evidence="3 12">Pyruvate kinase</fullName>
        <ecNumber evidence="3 12">2.7.1.40</ecNumber>
    </recommendedName>
</protein>
<comment type="similarity">
    <text evidence="2 13">Belongs to the pyruvate kinase family.</text>
</comment>
<keyword evidence="17" id="KW-1185">Reference proteome</keyword>
<keyword evidence="7 13" id="KW-0418">Kinase</keyword>
<dbReference type="GO" id="GO:0030955">
    <property type="term" value="F:potassium ion binding"/>
    <property type="evidence" value="ECO:0007669"/>
    <property type="project" value="UniProtKB-UniRule"/>
</dbReference>
<name>A0A6N6N3G1_9BACT</name>
<dbReference type="InterPro" id="IPR015813">
    <property type="entry name" value="Pyrv/PenolPyrv_kinase-like_dom"/>
</dbReference>
<feature type="domain" description="Pyruvate kinase C-terminal" evidence="15">
    <location>
        <begin position="360"/>
        <end position="470"/>
    </location>
</feature>
<keyword evidence="6" id="KW-0547">Nucleotide-binding</keyword>
<keyword evidence="11 16" id="KW-0670">Pyruvate</keyword>
<dbReference type="EC" id="2.7.1.40" evidence="3 12"/>
<dbReference type="InterPro" id="IPR015806">
    <property type="entry name" value="Pyrv_Knase_insert_dom_sf"/>
</dbReference>
<dbReference type="InterPro" id="IPR011037">
    <property type="entry name" value="Pyrv_Knase-like_insert_dom_sf"/>
</dbReference>
<dbReference type="AlphaFoldDB" id="A0A6N6N3G1"/>
<evidence type="ECO:0000256" key="7">
    <source>
        <dbReference type="ARBA" id="ARBA00022777"/>
    </source>
</evidence>
<evidence type="ECO:0000256" key="5">
    <source>
        <dbReference type="ARBA" id="ARBA00022723"/>
    </source>
</evidence>
<feature type="domain" description="Pyruvate kinase barrel" evidence="14">
    <location>
        <begin position="2"/>
        <end position="327"/>
    </location>
</feature>
<dbReference type="InterPro" id="IPR040442">
    <property type="entry name" value="Pyrv_kinase-like_dom_sf"/>
</dbReference>
<evidence type="ECO:0000256" key="11">
    <source>
        <dbReference type="ARBA" id="ARBA00023317"/>
    </source>
</evidence>
<dbReference type="PRINTS" id="PR01050">
    <property type="entry name" value="PYRUVTKNASE"/>
</dbReference>
<evidence type="ECO:0000256" key="8">
    <source>
        <dbReference type="ARBA" id="ARBA00022840"/>
    </source>
</evidence>
<comment type="catalytic activity">
    <reaction evidence="13">
        <text>pyruvate + ATP = phosphoenolpyruvate + ADP + H(+)</text>
        <dbReference type="Rhea" id="RHEA:18157"/>
        <dbReference type="ChEBI" id="CHEBI:15361"/>
        <dbReference type="ChEBI" id="CHEBI:15378"/>
        <dbReference type="ChEBI" id="CHEBI:30616"/>
        <dbReference type="ChEBI" id="CHEBI:58702"/>
        <dbReference type="ChEBI" id="CHEBI:456216"/>
        <dbReference type="EC" id="2.7.1.40"/>
    </reaction>
</comment>
<dbReference type="NCBIfam" id="NF004491">
    <property type="entry name" value="PRK05826.1"/>
    <property type="match status" value="1"/>
</dbReference>
<evidence type="ECO:0000256" key="1">
    <source>
        <dbReference type="ARBA" id="ARBA00004997"/>
    </source>
</evidence>
<gene>
    <name evidence="16" type="primary">pyk</name>
    <name evidence="16" type="ORF">F8A88_07860</name>
</gene>
<dbReference type="Pfam" id="PF00224">
    <property type="entry name" value="PK"/>
    <property type="match status" value="1"/>
</dbReference>
<dbReference type="RefSeq" id="WP_151150574.1">
    <property type="nucleotide sequence ID" value="NZ_WAIE01000002.1"/>
</dbReference>
<keyword evidence="4 13" id="KW-0808">Transferase</keyword>
<proteinExistence type="inferred from homology"/>
<evidence type="ECO:0000256" key="13">
    <source>
        <dbReference type="RuleBase" id="RU000504"/>
    </source>
</evidence>
<comment type="caution">
    <text evidence="16">The sequence shown here is derived from an EMBL/GenBank/DDBJ whole genome shotgun (WGS) entry which is preliminary data.</text>
</comment>
<evidence type="ECO:0000259" key="14">
    <source>
        <dbReference type="Pfam" id="PF00224"/>
    </source>
</evidence>
<dbReference type="GO" id="GO:0005524">
    <property type="term" value="F:ATP binding"/>
    <property type="evidence" value="ECO:0007669"/>
    <property type="project" value="UniProtKB-KW"/>
</dbReference>
<evidence type="ECO:0000313" key="17">
    <source>
        <dbReference type="Proteomes" id="UP000438699"/>
    </source>
</evidence>
<evidence type="ECO:0000259" key="15">
    <source>
        <dbReference type="Pfam" id="PF02887"/>
    </source>
</evidence>
<evidence type="ECO:0000256" key="9">
    <source>
        <dbReference type="ARBA" id="ARBA00022842"/>
    </source>
</evidence>
<keyword evidence="8" id="KW-0067">ATP-binding</keyword>
<keyword evidence="10 13" id="KW-0324">Glycolysis</keyword>
<evidence type="ECO:0000256" key="6">
    <source>
        <dbReference type="ARBA" id="ARBA00022741"/>
    </source>
</evidence>
<keyword evidence="9 13" id="KW-0460">Magnesium</keyword>
<dbReference type="SUPFAM" id="SSF50800">
    <property type="entry name" value="PK beta-barrel domain-like"/>
    <property type="match status" value="1"/>
</dbReference>
<dbReference type="InterPro" id="IPR015793">
    <property type="entry name" value="Pyrv_Knase_brl"/>
</dbReference>
<dbReference type="SUPFAM" id="SSF52935">
    <property type="entry name" value="PK C-terminal domain-like"/>
    <property type="match status" value="1"/>
</dbReference>
<evidence type="ECO:0000256" key="3">
    <source>
        <dbReference type="ARBA" id="ARBA00012142"/>
    </source>
</evidence>
<dbReference type="UniPathway" id="UPA00109">
    <property type="reaction ID" value="UER00188"/>
</dbReference>
<sequence length="475" mass="51305">MKTTIIATLGPASREPATMEAMVREGVRVFRLNFSHGDAASFADAVRDIRAISARLDIVLTVLADLSGPKIRVGELDHSPAHVVRGQEVLLGPVERRPAHDLDALFLPFDHPVILSELKEGDAVHLSDGMLRFTVVRCVEPGAVFALRAINGGLLTSHKGIAFPGKFISIPALTDKDRIDLVEALDLGVDAVAMSFVQSGRDILDLRDAMEKDGRVLPIIAKMEQRAAYDNLQAVLEAADCLMVARGDLGVQCPLPELPIMQKTIIDACRAKDKPVIVATQMLISMVDNPAPTRPETTDVANAILDGADAVMLSEETAIGKHPVEVVEYMASIAQQAEAYGLKKNGGPLSPEGREDPERTLAYCACLLADQTDSTALVCHTRSGTTALRVSGRRPVQPIYALSPNTGSLHMLNLSWGVIPRLVDRKHTSHLRRCEAFVQACADFAPGQSVVITAGQKTPGRMDLHTNEVKVYYKG</sequence>
<dbReference type="GO" id="GO:0016301">
    <property type="term" value="F:kinase activity"/>
    <property type="evidence" value="ECO:0007669"/>
    <property type="project" value="UniProtKB-KW"/>
</dbReference>
<dbReference type="InterPro" id="IPR015795">
    <property type="entry name" value="Pyrv_Knase_C"/>
</dbReference>
<evidence type="ECO:0000313" key="16">
    <source>
        <dbReference type="EMBL" id="KAB1442353.1"/>
    </source>
</evidence>
<evidence type="ECO:0000256" key="10">
    <source>
        <dbReference type="ARBA" id="ARBA00023152"/>
    </source>
</evidence>
<dbReference type="EMBL" id="WAIE01000002">
    <property type="protein sequence ID" value="KAB1442353.1"/>
    <property type="molecule type" value="Genomic_DNA"/>
</dbReference>
<reference evidence="16 17" key="1">
    <citation type="journal article" date="2017" name="Int. J. Syst. Evol. Microbiol.">
        <title>Desulfovibrio senegalensis sp. nov., a mesophilic sulfate reducer isolated from marine sediment.</title>
        <authorList>
            <person name="Thioye A."/>
            <person name="Gam Z.B.A."/>
            <person name="Mbengue M."/>
            <person name="Cayol J.L."/>
            <person name="Joseph-Bartoli M."/>
            <person name="Toure-Kane C."/>
            <person name="Labat M."/>
        </authorList>
    </citation>
    <scope>NUCLEOTIDE SEQUENCE [LARGE SCALE GENOMIC DNA]</scope>
    <source>
        <strain evidence="16 17">DSM 101509</strain>
    </source>
</reference>
<dbReference type="Pfam" id="PF02887">
    <property type="entry name" value="PK_C"/>
    <property type="match status" value="1"/>
</dbReference>
<dbReference type="SUPFAM" id="SSF51621">
    <property type="entry name" value="Phosphoenolpyruvate/pyruvate domain"/>
    <property type="match status" value="1"/>
</dbReference>
<accession>A0A6N6N3G1</accession>
<dbReference type="Gene3D" id="2.40.33.10">
    <property type="entry name" value="PK beta-barrel domain-like"/>
    <property type="match status" value="1"/>
</dbReference>
<dbReference type="Gene3D" id="3.40.1380.20">
    <property type="entry name" value="Pyruvate kinase, C-terminal domain"/>
    <property type="match status" value="1"/>
</dbReference>